<dbReference type="SUPFAM" id="SSF69360">
    <property type="entry name" value="Cell wall binding repeat"/>
    <property type="match status" value="1"/>
</dbReference>
<evidence type="ECO:0000313" key="3">
    <source>
        <dbReference type="EMBL" id="GAA6267776.1"/>
    </source>
</evidence>
<feature type="transmembrane region" description="Helical" evidence="2">
    <location>
        <begin position="61"/>
        <end position="84"/>
    </location>
</feature>
<dbReference type="Gene3D" id="2.10.270.10">
    <property type="entry name" value="Cholin Binding"/>
    <property type="match status" value="2"/>
</dbReference>
<organism evidence="3 4">
    <name type="scientific">Enterocloster alcoholdehydrogenati</name>
    <dbReference type="NCBI Taxonomy" id="2547410"/>
    <lineage>
        <taxon>Bacteria</taxon>
        <taxon>Bacillati</taxon>
        <taxon>Bacillota</taxon>
        <taxon>Clostridia</taxon>
        <taxon>Lachnospirales</taxon>
        <taxon>Lachnospiraceae</taxon>
        <taxon>Enterocloster</taxon>
    </lineage>
</organism>
<proteinExistence type="predicted"/>
<dbReference type="RefSeq" id="WP_390469346.1">
    <property type="nucleotide sequence ID" value="NZ_BAABXL010000001.1"/>
</dbReference>
<name>A0ABQ0AUR3_9FIRM</name>
<reference evidence="3 4" key="1">
    <citation type="submission" date="2024-04" db="EMBL/GenBank/DDBJ databases">
        <title>Defined microbial consortia suppress multidrug-resistant proinflammatory Enterobacteriaceae via ecological control.</title>
        <authorList>
            <person name="Furuichi M."/>
            <person name="Kawaguchi T."/>
            <person name="Pust M."/>
            <person name="Yasuma K."/>
            <person name="Plichta D."/>
            <person name="Hasegawa N."/>
            <person name="Ohya T."/>
            <person name="Bhattarai S."/>
            <person name="Sasajima S."/>
            <person name="Aoto Y."/>
            <person name="Tuganbaev T."/>
            <person name="Yaginuma M."/>
            <person name="Ueda M."/>
            <person name="Okahashi N."/>
            <person name="Amafuji K."/>
            <person name="Kiridooshi Y."/>
            <person name="Sugita K."/>
            <person name="Strazar M."/>
            <person name="Skelly A."/>
            <person name="Suda W."/>
            <person name="Hattori M."/>
            <person name="Nakamoto N."/>
            <person name="Caballero S."/>
            <person name="Norman J."/>
            <person name="Olle B."/>
            <person name="Tanoue T."/>
            <person name="Arita M."/>
            <person name="Bucci V."/>
            <person name="Atarashi K."/>
            <person name="Xavier R."/>
            <person name="Honda K."/>
        </authorList>
    </citation>
    <scope>NUCLEOTIDE SEQUENCE [LARGE SCALE GENOMIC DNA]</scope>
    <source>
        <strain evidence="4">f13</strain>
    </source>
</reference>
<protein>
    <submittedName>
        <fullName evidence="3">Uncharacterized protein</fullName>
    </submittedName>
</protein>
<dbReference type="EMBL" id="BAABXL010000001">
    <property type="protein sequence ID" value="GAA6267776.1"/>
    <property type="molecule type" value="Genomic_DNA"/>
</dbReference>
<dbReference type="Proteomes" id="UP001600894">
    <property type="component" value="Unassembled WGS sequence"/>
</dbReference>
<keyword evidence="1" id="KW-0677">Repeat</keyword>
<evidence type="ECO:0000256" key="1">
    <source>
        <dbReference type="ARBA" id="ARBA00022737"/>
    </source>
</evidence>
<sequence>MKKWRDTYRNQFDQNRCREEARSAADWEKESMDMGEKKRSENALAETACIRKARSGLAVPAGVLLAGTAGILLAAVLPFSAWAAEKGWQTVEGTMRYVNEDGAMEKNTWIYEDGTSSMKKGWYYLGPDGKAEKNEWKKLGEVRYCFDSDGRMRTGWHYEDGEIYYLGDETEGYTRSGWHYLESDGVNRPAEGTVSRELSENDPSGKWYYFNSAGKARRAKKGVYKESDIDGRRYYFDANGVMATGWRCVKEKAEPGDKTGISRFVYLGGKGEGMLKEQWLETKERPWDSAEWKDALSQGRQTQNASETARTKENTLRRFYLKHDGTPVFLSGDAVRISDAVTKIGTARYFFDSYGVQQTGLIRMTTEGKTETAWFDPDQEGALFTGRSDSAEDKNGETFIFCAETSGSLKGTGVNGEKDGCLYYNGLLAAAPAGASCAPFKIGDRIWLADEKGRILTEEKTYKGADGILYELEKGQIREIKTSRGQAVQLMEGTALPAAGWEISYVR</sequence>
<evidence type="ECO:0000313" key="4">
    <source>
        <dbReference type="Proteomes" id="UP001600894"/>
    </source>
</evidence>
<keyword evidence="2" id="KW-0812">Transmembrane</keyword>
<comment type="caution">
    <text evidence="3">The sequence shown here is derived from an EMBL/GenBank/DDBJ whole genome shotgun (WGS) entry which is preliminary data.</text>
</comment>
<keyword evidence="2" id="KW-1133">Transmembrane helix</keyword>
<dbReference type="Pfam" id="PF01473">
    <property type="entry name" value="Choline_bind_1"/>
    <property type="match status" value="2"/>
</dbReference>
<evidence type="ECO:0000256" key="2">
    <source>
        <dbReference type="SAM" id="Phobius"/>
    </source>
</evidence>
<keyword evidence="2" id="KW-0472">Membrane</keyword>
<accession>A0ABQ0AUR3</accession>
<gene>
    <name evidence="3" type="ORF">F130042H8_08360</name>
</gene>
<dbReference type="InterPro" id="IPR018337">
    <property type="entry name" value="Cell_wall/Cho-bd_repeat"/>
</dbReference>
<keyword evidence="4" id="KW-1185">Reference proteome</keyword>